<evidence type="ECO:0008006" key="3">
    <source>
        <dbReference type="Google" id="ProtNLM"/>
    </source>
</evidence>
<dbReference type="OrthoDB" id="7813413at2"/>
<name>A0A399J051_9RHOB</name>
<sequence length="365" mass="38300">MESRLDPPPMQGTVVLIGGTGDVGGRLVRLLLDHTAARILLVSRNGVGSGDRVEALRLDIAGKDAAGKLPLGATVINLTEATPPSVAVEVVRNGGSFLETSASPDFVQALRREVAVVGGPGTAVLCVGTAPGLSTLMAAELVREYEAATVDIGLELGMGRHYGRAATEWSIGALGRPYRLSGPKNHMVRPGDLRRSFAFERGSRARPALGIGFPMDGVADCSGSGAPVLVRTFVSIDPPFVTRAVGLLLRLGLGPVLSRRKRGVTRLLRRLPELGQARTRIAVEVQNPDGSVAASRHVAAGDQAEVTTAMILATIRALPASERPMPGVSTIVDHLTYSEALDDLRRLLPSMAVETWSTGVNGGRP</sequence>
<dbReference type="RefSeq" id="WP_119400512.1">
    <property type="nucleotide sequence ID" value="NZ_QWJJ01000019.1"/>
</dbReference>
<dbReference type="AlphaFoldDB" id="A0A399J051"/>
<accession>A0A399J051</accession>
<proteinExistence type="predicted"/>
<dbReference type="SUPFAM" id="SSF51735">
    <property type="entry name" value="NAD(P)-binding Rossmann-fold domains"/>
    <property type="match status" value="1"/>
</dbReference>
<dbReference type="Gene3D" id="3.40.50.720">
    <property type="entry name" value="NAD(P)-binding Rossmann-like Domain"/>
    <property type="match status" value="1"/>
</dbReference>
<comment type="caution">
    <text evidence="1">The sequence shown here is derived from an EMBL/GenBank/DDBJ whole genome shotgun (WGS) entry which is preliminary data.</text>
</comment>
<dbReference type="Proteomes" id="UP000265848">
    <property type="component" value="Unassembled WGS sequence"/>
</dbReference>
<organism evidence="1 2">
    <name type="scientific">Pseudooceanicola sediminis</name>
    <dbReference type="NCBI Taxonomy" id="2211117"/>
    <lineage>
        <taxon>Bacteria</taxon>
        <taxon>Pseudomonadati</taxon>
        <taxon>Pseudomonadota</taxon>
        <taxon>Alphaproteobacteria</taxon>
        <taxon>Rhodobacterales</taxon>
        <taxon>Paracoccaceae</taxon>
        <taxon>Pseudooceanicola</taxon>
    </lineage>
</organism>
<dbReference type="EMBL" id="QWJJ01000019">
    <property type="protein sequence ID" value="RII37232.1"/>
    <property type="molecule type" value="Genomic_DNA"/>
</dbReference>
<evidence type="ECO:0000313" key="1">
    <source>
        <dbReference type="EMBL" id="RII37232.1"/>
    </source>
</evidence>
<evidence type="ECO:0000313" key="2">
    <source>
        <dbReference type="Proteomes" id="UP000265848"/>
    </source>
</evidence>
<dbReference type="InterPro" id="IPR036291">
    <property type="entry name" value="NAD(P)-bd_dom_sf"/>
</dbReference>
<gene>
    <name evidence="1" type="ORF">DL237_18130</name>
</gene>
<reference evidence="1 2" key="1">
    <citation type="submission" date="2018-08" db="EMBL/GenBank/DDBJ databases">
        <title>Pseudooceanicola sediminis CY03 in the family Rhodobacteracea.</title>
        <authorList>
            <person name="Zhang Y.-J."/>
        </authorList>
    </citation>
    <scope>NUCLEOTIDE SEQUENCE [LARGE SCALE GENOMIC DNA]</scope>
    <source>
        <strain evidence="1 2">CY03</strain>
    </source>
</reference>
<keyword evidence="2" id="KW-1185">Reference proteome</keyword>
<protein>
    <recommendedName>
        <fullName evidence="3">Saccharopine dehydrogenase NADP binding domain-containing protein</fullName>
    </recommendedName>
</protein>